<evidence type="ECO:0000313" key="2">
    <source>
        <dbReference type="Proteomes" id="UP000317352"/>
    </source>
</evidence>
<organism evidence="1 2">
    <name type="scientific">Bacillus phage Karezi</name>
    <dbReference type="NCBI Taxonomy" id="2591398"/>
    <lineage>
        <taxon>Viruses</taxon>
        <taxon>Duplodnaviria</taxon>
        <taxon>Heunggongvirae</taxon>
        <taxon>Uroviricota</taxon>
        <taxon>Caudoviricetes</taxon>
        <taxon>Salasmaviridae</taxon>
        <taxon>Tatarstanvirinae</taxon>
        <taxon>Karezivirus</taxon>
        <taxon>Karezivirus karezi</taxon>
    </lineage>
</organism>
<reference evidence="1 2" key="1">
    <citation type="submission" date="2019-06" db="EMBL/GenBank/DDBJ databases">
        <authorList>
            <person name="Sanders K."/>
            <person name="Barth R."/>
            <person name="Bowles K."/>
            <person name="Glasgow G."/>
            <person name="Gloe M."/>
            <person name="Lewis H."/>
            <person name="McGough T."/>
            <person name="Nutbrown S."/>
            <person name="Romulus S."/>
            <person name="Sergiano J."/>
            <person name="Shin D."/>
            <person name="Suresh M."/>
            <person name="Johnson A."/>
            <person name="Temple L."/>
        </authorList>
    </citation>
    <scope>NUCLEOTIDE SEQUENCE [LARGE SCALE GENOMIC DNA]</scope>
</reference>
<dbReference type="Pfam" id="PF20763">
    <property type="entry name" value="UDG-inhib_P56"/>
    <property type="match status" value="1"/>
</dbReference>
<dbReference type="Proteomes" id="UP000317352">
    <property type="component" value="Genome"/>
</dbReference>
<evidence type="ECO:0000313" key="1">
    <source>
        <dbReference type="EMBL" id="QDH50331.1"/>
    </source>
</evidence>
<dbReference type="InterPro" id="IPR049384">
    <property type="entry name" value="P56"/>
</dbReference>
<dbReference type="EMBL" id="MN082625">
    <property type="protein sequence ID" value="QDH50331.1"/>
    <property type="molecule type" value="Genomic_DNA"/>
</dbReference>
<protein>
    <submittedName>
        <fullName evidence="1">Uracil DNA glycosylase</fullName>
    </submittedName>
</protein>
<accession>A0A514AAM2</accession>
<dbReference type="InterPro" id="IPR053744">
    <property type="entry name" value="UDG_Inhib_phi29likevirus"/>
</dbReference>
<keyword evidence="2" id="KW-1185">Reference proteome</keyword>
<gene>
    <name evidence="1" type="ORF">KAREZI_8</name>
</gene>
<sequence>MNKNFDEVKADLRTVTGKKIEFKERLKNILRVQMNQLGFEDSYMIQVQVSSDQEEWVECHENMSLSDFEVMYGNISGEIKRMTVVKYEEANIEKLVELKFEYEYAKAHQEYIRAYTKLMSNTLYGRKPSL</sequence>
<dbReference type="Gene3D" id="6.20.250.30">
    <property type="match status" value="1"/>
</dbReference>
<proteinExistence type="predicted"/>
<name>A0A514AAM2_9CAUD</name>